<protein>
    <submittedName>
        <fullName evidence="1">Uncharacterized protein</fullName>
    </submittedName>
</protein>
<proteinExistence type="predicted"/>
<organism evidence="1 2">
    <name type="scientific">Salix udensis</name>
    <dbReference type="NCBI Taxonomy" id="889485"/>
    <lineage>
        <taxon>Eukaryota</taxon>
        <taxon>Viridiplantae</taxon>
        <taxon>Streptophyta</taxon>
        <taxon>Embryophyta</taxon>
        <taxon>Tracheophyta</taxon>
        <taxon>Spermatophyta</taxon>
        <taxon>Magnoliopsida</taxon>
        <taxon>eudicotyledons</taxon>
        <taxon>Gunneridae</taxon>
        <taxon>Pentapetalae</taxon>
        <taxon>rosids</taxon>
        <taxon>fabids</taxon>
        <taxon>Malpighiales</taxon>
        <taxon>Salicaceae</taxon>
        <taxon>Saliceae</taxon>
        <taxon>Salix</taxon>
    </lineage>
</organism>
<feature type="non-terminal residue" evidence="1">
    <location>
        <position position="63"/>
    </location>
</feature>
<accession>A0AAD6J9Y6</accession>
<dbReference type="Proteomes" id="UP001162972">
    <property type="component" value="Chromosome 14"/>
</dbReference>
<evidence type="ECO:0000313" key="2">
    <source>
        <dbReference type="Proteomes" id="UP001162972"/>
    </source>
</evidence>
<gene>
    <name evidence="1" type="ORF">OIU84_015828</name>
</gene>
<dbReference type="EMBL" id="JAPFFJ010000019">
    <property type="protein sequence ID" value="KAJ6400255.1"/>
    <property type="molecule type" value="Genomic_DNA"/>
</dbReference>
<keyword evidence="2" id="KW-1185">Reference proteome</keyword>
<reference evidence="1 2" key="1">
    <citation type="journal article" date="2023" name="Int. J. Mol. Sci.">
        <title>De Novo Assembly and Annotation of 11 Diverse Shrub Willow (Salix) Genomes Reveals Novel Gene Organization in Sex-Linked Regions.</title>
        <authorList>
            <person name="Hyden B."/>
            <person name="Feng K."/>
            <person name="Yates T.B."/>
            <person name="Jawdy S."/>
            <person name="Cereghino C."/>
            <person name="Smart L.B."/>
            <person name="Muchero W."/>
        </authorList>
    </citation>
    <scope>NUCLEOTIDE SEQUENCE [LARGE SCALE GENOMIC DNA]</scope>
    <source>
        <tissue evidence="1">Shoot tip</tissue>
    </source>
</reference>
<dbReference type="AlphaFoldDB" id="A0AAD6J9Y6"/>
<name>A0AAD6J9Y6_9ROSI</name>
<sequence length="63" mass="7303">MIRYTLVAHWLRLRLMLMLRLNKTSFRLANTTLVSCFCFVSPPPLIVVLDSVVLFNSMESQSE</sequence>
<evidence type="ECO:0000313" key="1">
    <source>
        <dbReference type="EMBL" id="KAJ6400255.1"/>
    </source>
</evidence>
<comment type="caution">
    <text evidence="1">The sequence shown here is derived from an EMBL/GenBank/DDBJ whole genome shotgun (WGS) entry which is preliminary data.</text>
</comment>